<feature type="disulfide bond" evidence="9">
    <location>
        <begin position="106"/>
        <end position="113"/>
    </location>
</feature>
<keyword evidence="3 11" id="KW-0732">Signal</keyword>
<dbReference type="Pfam" id="PF00026">
    <property type="entry name" value="Asp"/>
    <property type="match status" value="1"/>
</dbReference>
<accession>A0A3G5ARE3</accession>
<dbReference type="PANTHER" id="PTHR47966">
    <property type="entry name" value="BETA-SITE APP-CLEAVING ENZYME, ISOFORM A-RELATED"/>
    <property type="match status" value="1"/>
</dbReference>
<dbReference type="PROSITE" id="PS51257">
    <property type="entry name" value="PROKAR_LIPOPROTEIN"/>
    <property type="match status" value="1"/>
</dbReference>
<keyword evidence="2 10" id="KW-0645">Protease</keyword>
<feature type="active site" evidence="8">
    <location>
        <position position="93"/>
    </location>
</feature>
<keyword evidence="7" id="KW-0325">Glycoprotein</keyword>
<evidence type="ECO:0000256" key="2">
    <source>
        <dbReference type="ARBA" id="ARBA00022670"/>
    </source>
</evidence>
<keyword evidence="5 10" id="KW-0378">Hydrolase</keyword>
<evidence type="ECO:0000256" key="6">
    <source>
        <dbReference type="ARBA" id="ARBA00023157"/>
    </source>
</evidence>
<dbReference type="GO" id="GO:0006508">
    <property type="term" value="P:proteolysis"/>
    <property type="evidence" value="ECO:0007669"/>
    <property type="project" value="UniProtKB-KW"/>
</dbReference>
<dbReference type="EMBL" id="MH990466">
    <property type="protein sequence ID" value="AYV89013.1"/>
    <property type="molecule type" value="mRNA"/>
</dbReference>
<reference evidence="13" key="1">
    <citation type="submission" date="2018-09" db="EMBL/GenBank/DDBJ databases">
        <title>Comparative analyses of salivary proteins from the facultative symbiont-infected and uninfected Tetranychus truncatus.</title>
        <authorList>
            <person name="Zhu Y.-X."/>
            <person name="Huang H.-J."/>
            <person name="Hong X.-Y."/>
        </authorList>
    </citation>
    <scope>NUCLEOTIDE SEQUENCE</scope>
</reference>
<feature type="active site" evidence="8">
    <location>
        <position position="286"/>
    </location>
</feature>
<dbReference type="FunFam" id="2.40.70.10:FF:000009">
    <property type="entry name" value="Aspartic proteinase A1"/>
    <property type="match status" value="1"/>
</dbReference>
<dbReference type="AlphaFoldDB" id="A0A3G5ARE3"/>
<evidence type="ECO:0000259" key="12">
    <source>
        <dbReference type="PROSITE" id="PS51767"/>
    </source>
</evidence>
<dbReference type="InterPro" id="IPR001461">
    <property type="entry name" value="Aspartic_peptidase_A1"/>
</dbReference>
<name>A0A3G5ARE3_9ACAR</name>
<dbReference type="InterPro" id="IPR021109">
    <property type="entry name" value="Peptidase_aspartic_dom_sf"/>
</dbReference>
<dbReference type="Gene3D" id="2.40.70.10">
    <property type="entry name" value="Acid Proteases"/>
    <property type="match status" value="2"/>
</dbReference>
<dbReference type="GO" id="GO:0004190">
    <property type="term" value="F:aspartic-type endopeptidase activity"/>
    <property type="evidence" value="ECO:0007669"/>
    <property type="project" value="UniProtKB-KW"/>
</dbReference>
<feature type="disulfide bond" evidence="9">
    <location>
        <begin position="320"/>
        <end position="357"/>
    </location>
</feature>
<dbReference type="InterPro" id="IPR001969">
    <property type="entry name" value="Aspartic_peptidase_AS"/>
</dbReference>
<proteinExistence type="evidence at transcript level"/>
<dbReference type="PRINTS" id="PR00792">
    <property type="entry name" value="PEPSIN"/>
</dbReference>
<sequence>MKLTVIFLITLACAFASCRNVAKPMSISLKKFRDSRLSLLRPDFYRNLNKQLADKYTANPTVSAEPLSNYLDTQYYGEITIGTPGQKFNVIFDTGSSNLWVPSSKCKWTNIACLLHNKYNSAKSSTYKPNGTALEIKYGSGSMTGFLSIDTVTIGNIVIKDQTFGEAKTEPALSFVLAKFDGILGLGFKAISADKVPTVFDNMIAQKLVPQPVFSFYLNRDTKGSVGGELLLGGINDQHYSGPISYVPLTNETYWQIQVDGITGSGSASGSPLSIDCSKGCKAIVDTGTSLMAGPSDLIDQLQTYIGATKIIGGQYTVDCNSTSKLPDITFSIAGKPYTLTPNDYVVSISQLGQTVCISGFSGIDVPAGPLWILGDIFIGKYYTIFDRGNNRVGFAAAK</sequence>
<feature type="domain" description="Peptidase A1" evidence="12">
    <location>
        <begin position="75"/>
        <end position="396"/>
    </location>
</feature>
<evidence type="ECO:0000256" key="3">
    <source>
        <dbReference type="ARBA" id="ARBA00022729"/>
    </source>
</evidence>
<keyword evidence="4 10" id="KW-0064">Aspartyl protease</keyword>
<evidence type="ECO:0000256" key="7">
    <source>
        <dbReference type="ARBA" id="ARBA00023180"/>
    </source>
</evidence>
<dbReference type="PANTHER" id="PTHR47966:SF51">
    <property type="entry name" value="BETA-SITE APP-CLEAVING ENZYME, ISOFORM A-RELATED"/>
    <property type="match status" value="1"/>
</dbReference>
<dbReference type="FunFam" id="2.40.70.10:FF:000044">
    <property type="entry name" value="Lysosomal aspartic protease"/>
    <property type="match status" value="1"/>
</dbReference>
<dbReference type="PROSITE" id="PS00141">
    <property type="entry name" value="ASP_PROTEASE"/>
    <property type="match status" value="2"/>
</dbReference>
<dbReference type="InterPro" id="IPR033121">
    <property type="entry name" value="PEPTIDASE_A1"/>
</dbReference>
<comment type="similarity">
    <text evidence="1 10">Belongs to the peptidase A1 family.</text>
</comment>
<feature type="chain" id="PRO_5018150023" evidence="11">
    <location>
        <begin position="19"/>
        <end position="399"/>
    </location>
</feature>
<evidence type="ECO:0000256" key="11">
    <source>
        <dbReference type="SAM" id="SignalP"/>
    </source>
</evidence>
<evidence type="ECO:0000256" key="4">
    <source>
        <dbReference type="ARBA" id="ARBA00022750"/>
    </source>
</evidence>
<organism evidence="13">
    <name type="scientific">Tetranychus truncatus</name>
    <dbReference type="NCBI Taxonomy" id="93132"/>
    <lineage>
        <taxon>Eukaryota</taxon>
        <taxon>Metazoa</taxon>
        <taxon>Ecdysozoa</taxon>
        <taxon>Arthropoda</taxon>
        <taxon>Chelicerata</taxon>
        <taxon>Arachnida</taxon>
        <taxon>Acari</taxon>
        <taxon>Acariformes</taxon>
        <taxon>Trombidiformes</taxon>
        <taxon>Prostigmata</taxon>
        <taxon>Eleutherengona</taxon>
        <taxon>Raphignathae</taxon>
        <taxon>Tetranychoidea</taxon>
        <taxon>Tetranychidae</taxon>
        <taxon>Tetranychus</taxon>
    </lineage>
</organism>
<keyword evidence="6 9" id="KW-1015">Disulfide bond</keyword>
<evidence type="ECO:0000256" key="1">
    <source>
        <dbReference type="ARBA" id="ARBA00007447"/>
    </source>
</evidence>
<evidence type="ECO:0000256" key="10">
    <source>
        <dbReference type="RuleBase" id="RU000454"/>
    </source>
</evidence>
<dbReference type="SUPFAM" id="SSF50630">
    <property type="entry name" value="Acid proteases"/>
    <property type="match status" value="1"/>
</dbReference>
<feature type="signal peptide" evidence="11">
    <location>
        <begin position="1"/>
        <end position="18"/>
    </location>
</feature>
<evidence type="ECO:0000256" key="8">
    <source>
        <dbReference type="PIRSR" id="PIRSR601461-1"/>
    </source>
</evidence>
<protein>
    <submittedName>
        <fullName evidence="13">Lysosomal aspartic protease</fullName>
    </submittedName>
</protein>
<evidence type="ECO:0000256" key="5">
    <source>
        <dbReference type="ARBA" id="ARBA00022801"/>
    </source>
</evidence>
<evidence type="ECO:0000313" key="13">
    <source>
        <dbReference type="EMBL" id="AYV89013.1"/>
    </source>
</evidence>
<evidence type="ECO:0000256" key="9">
    <source>
        <dbReference type="PIRSR" id="PIRSR601461-2"/>
    </source>
</evidence>
<dbReference type="PROSITE" id="PS51767">
    <property type="entry name" value="PEPTIDASE_A1"/>
    <property type="match status" value="1"/>
</dbReference>